<keyword evidence="2" id="KW-1185">Reference proteome</keyword>
<dbReference type="RefSeq" id="WP_089410970.1">
    <property type="nucleotide sequence ID" value="NZ_FZQA01000001.1"/>
</dbReference>
<organism evidence="1 2">
    <name type="scientific">Amphiplicatus metriothermophilus</name>
    <dbReference type="NCBI Taxonomy" id="1519374"/>
    <lineage>
        <taxon>Bacteria</taxon>
        <taxon>Pseudomonadati</taxon>
        <taxon>Pseudomonadota</taxon>
        <taxon>Alphaproteobacteria</taxon>
        <taxon>Parvularculales</taxon>
        <taxon>Parvularculaceae</taxon>
        <taxon>Amphiplicatus</taxon>
    </lineage>
</organism>
<dbReference type="EMBL" id="FZQA01000001">
    <property type="protein sequence ID" value="SNT67981.1"/>
    <property type="molecule type" value="Genomic_DNA"/>
</dbReference>
<name>A0A239PJJ5_9PROT</name>
<evidence type="ECO:0000313" key="1">
    <source>
        <dbReference type="EMBL" id="SNT67981.1"/>
    </source>
</evidence>
<dbReference type="Proteomes" id="UP000198346">
    <property type="component" value="Unassembled WGS sequence"/>
</dbReference>
<dbReference type="OrthoDB" id="8448172at2"/>
<dbReference type="AlphaFoldDB" id="A0A239PJJ5"/>
<proteinExistence type="predicted"/>
<reference evidence="1 2" key="1">
    <citation type="submission" date="2017-07" db="EMBL/GenBank/DDBJ databases">
        <authorList>
            <person name="Sun Z.S."/>
            <person name="Albrecht U."/>
            <person name="Echele G."/>
            <person name="Lee C.C."/>
        </authorList>
    </citation>
    <scope>NUCLEOTIDE SEQUENCE [LARGE SCALE GENOMIC DNA]</scope>
    <source>
        <strain evidence="1 2">CGMCC 1.12710</strain>
    </source>
</reference>
<evidence type="ECO:0000313" key="2">
    <source>
        <dbReference type="Proteomes" id="UP000198346"/>
    </source>
</evidence>
<gene>
    <name evidence="1" type="ORF">SAMN06297382_0476</name>
</gene>
<sequence>MTEDELLRLERELPALTRLRRFAEGLANIPWFANLGEPLTPGARAAAAAYLDGLGFPDAEIAVVIDWEDAAAAAESLDWNSPAWEAEELLRADLTARALDLLSEEALSLALAVVGEKVSGPAREAMEQASFIWDVEDEASRQLAVGAAVQAAHQAALTLVAASDAAFDAEAHPFAAKFQLFEFGRWPVGVTGSSFNLF</sequence>
<protein>
    <submittedName>
        <fullName evidence="1">Uncharacterized protein</fullName>
    </submittedName>
</protein>
<accession>A0A239PJJ5</accession>